<keyword evidence="2" id="KW-0932">Cytokinin signaling pathway</keyword>
<reference evidence="3" key="1">
    <citation type="submission" date="2018-05" db="EMBL/GenBank/DDBJ databases">
        <title>Draft genome of Mucuna pruriens seed.</title>
        <authorList>
            <person name="Nnadi N.E."/>
            <person name="Vos R."/>
            <person name="Hasami M.H."/>
            <person name="Devisetty U.K."/>
            <person name="Aguiy J.C."/>
        </authorList>
    </citation>
    <scope>NUCLEOTIDE SEQUENCE [LARGE SCALE GENOMIC DNA]</scope>
    <source>
        <strain evidence="3">JCA_2017</strain>
    </source>
</reference>
<dbReference type="GO" id="GO:0005634">
    <property type="term" value="C:nucleus"/>
    <property type="evidence" value="ECO:0007669"/>
    <property type="project" value="UniProtKB-SubCell"/>
</dbReference>
<dbReference type="GO" id="GO:0000160">
    <property type="term" value="P:phosphorelay signal transduction system"/>
    <property type="evidence" value="ECO:0007669"/>
    <property type="project" value="UniProtKB-UniRule"/>
</dbReference>
<dbReference type="GO" id="GO:0005829">
    <property type="term" value="C:cytosol"/>
    <property type="evidence" value="ECO:0007669"/>
    <property type="project" value="UniProtKB-SubCell"/>
</dbReference>
<evidence type="ECO:0000256" key="1">
    <source>
        <dbReference type="ARBA" id="ARBA00023012"/>
    </source>
</evidence>
<comment type="function">
    <text evidence="2">Functions as a two-component phosphorelay mediators between cytokinin sensor histidine kinases and response regulators (B-type ARRs). Plays an important role in propagating cytokinin signal transduction.</text>
</comment>
<dbReference type="PANTHER" id="PTHR28242">
    <property type="entry name" value="PHOSPHORELAY INTERMEDIATE PROTEIN YPD1"/>
    <property type="match status" value="1"/>
</dbReference>
<dbReference type="GO" id="GO:0009736">
    <property type="term" value="P:cytokinin-activated signaling pathway"/>
    <property type="evidence" value="ECO:0007669"/>
    <property type="project" value="UniProtKB-KW"/>
</dbReference>
<dbReference type="GO" id="GO:0009927">
    <property type="term" value="F:histidine phosphotransfer kinase activity"/>
    <property type="evidence" value="ECO:0007669"/>
    <property type="project" value="UniProtKB-UniRule"/>
</dbReference>
<dbReference type="Gene3D" id="1.20.120.160">
    <property type="entry name" value="HPT domain"/>
    <property type="match status" value="1"/>
</dbReference>
<gene>
    <name evidence="3" type="primary">AHP1</name>
    <name evidence="3" type="ORF">CR513_01888</name>
</gene>
<dbReference type="SUPFAM" id="SSF47226">
    <property type="entry name" value="Histidine-containing phosphotransfer domain, HPT domain"/>
    <property type="match status" value="1"/>
</dbReference>
<keyword evidence="1 2" id="KW-0902">Two-component regulatory system</keyword>
<dbReference type="Proteomes" id="UP000257109">
    <property type="component" value="Unassembled WGS sequence"/>
</dbReference>
<evidence type="ECO:0000313" key="3">
    <source>
        <dbReference type="EMBL" id="RDY13225.1"/>
    </source>
</evidence>
<feature type="non-terminal residue" evidence="3">
    <location>
        <position position="1"/>
    </location>
</feature>
<dbReference type="OrthoDB" id="591185at2759"/>
<name>A0A371IE18_MUCPR</name>
<dbReference type="InterPro" id="IPR036641">
    <property type="entry name" value="HPT_dom_sf"/>
</dbReference>
<dbReference type="AlphaFoldDB" id="A0A371IE18"/>
<comment type="domain">
    <text evidence="2">Histidine-containing phosphotransfer domain (HPt) contains an active histidine that mediates the phosphotransfer.</text>
</comment>
<proteinExistence type="predicted"/>
<evidence type="ECO:0000256" key="2">
    <source>
        <dbReference type="RuleBase" id="RU369004"/>
    </source>
</evidence>
<dbReference type="PANTHER" id="PTHR28242:SF63">
    <property type="entry name" value="HISTIDINE-CONTAINING PHOSPHOTRANSFER PROTEIN"/>
    <property type="match status" value="1"/>
</dbReference>
<sequence>MERLKLQLSDTFESMKQEGLVDEHFAFVYSLKKNIEDHFYLEIIPEFCCDVRETLKLLKQMIKDQSSDSNLLKVYVYKVKGSSSSFGACRMAEALTDFERAIEADSKEECLKVLNRAQREFSVLEEKLHTCLQLKLERRIVVLATEGTNM</sequence>
<accession>A0A371IE18</accession>
<evidence type="ECO:0000313" key="4">
    <source>
        <dbReference type="Proteomes" id="UP000257109"/>
    </source>
</evidence>
<dbReference type="GO" id="GO:0043424">
    <property type="term" value="F:protein histidine kinase binding"/>
    <property type="evidence" value="ECO:0007669"/>
    <property type="project" value="UniProtKB-UniRule"/>
</dbReference>
<protein>
    <recommendedName>
        <fullName evidence="2">Histidine-containing phosphotransfer protein</fullName>
    </recommendedName>
</protein>
<comment type="caution">
    <text evidence="3">The sequence shown here is derived from an EMBL/GenBank/DDBJ whole genome shotgun (WGS) entry which is preliminary data.</text>
</comment>
<organism evidence="3 4">
    <name type="scientific">Mucuna pruriens</name>
    <name type="common">Velvet bean</name>
    <name type="synonym">Dolichos pruriens</name>
    <dbReference type="NCBI Taxonomy" id="157652"/>
    <lineage>
        <taxon>Eukaryota</taxon>
        <taxon>Viridiplantae</taxon>
        <taxon>Streptophyta</taxon>
        <taxon>Embryophyta</taxon>
        <taxon>Tracheophyta</taxon>
        <taxon>Spermatophyta</taxon>
        <taxon>Magnoliopsida</taxon>
        <taxon>eudicotyledons</taxon>
        <taxon>Gunneridae</taxon>
        <taxon>Pentapetalae</taxon>
        <taxon>rosids</taxon>
        <taxon>fabids</taxon>
        <taxon>Fabales</taxon>
        <taxon>Fabaceae</taxon>
        <taxon>Papilionoideae</taxon>
        <taxon>50 kb inversion clade</taxon>
        <taxon>NPAAA clade</taxon>
        <taxon>indigoferoid/millettioid clade</taxon>
        <taxon>Phaseoleae</taxon>
        <taxon>Mucuna</taxon>
    </lineage>
</organism>
<dbReference type="EMBL" id="QJKJ01000315">
    <property type="protein sequence ID" value="RDY13225.1"/>
    <property type="molecule type" value="Genomic_DNA"/>
</dbReference>
<comment type="subcellular location">
    <subcellularLocation>
        <location evidence="2">Cytoplasm</location>
        <location evidence="2">Cytosol</location>
    </subcellularLocation>
    <subcellularLocation>
        <location evidence="2">Nucleus</location>
    </subcellularLocation>
</comment>
<dbReference type="InterPro" id="IPR045871">
    <property type="entry name" value="AHP1-5/YPD1"/>
</dbReference>
<dbReference type="STRING" id="157652.A0A371IE18"/>
<keyword evidence="4" id="KW-1185">Reference proteome</keyword>